<proteinExistence type="predicted"/>
<reference evidence="1" key="1">
    <citation type="submission" date="2020-11" db="EMBL/GenBank/DDBJ databases">
        <authorList>
            <person name="Davenport K.M."/>
            <person name="Bickhart D.M."/>
            <person name="Smith T.P.L."/>
            <person name="Murdoch B.M."/>
            <person name="Rosen B.D."/>
        </authorList>
    </citation>
    <scope>NUCLEOTIDE SEQUENCE [LARGE SCALE GENOMIC DNA]</scope>
    <source>
        <strain evidence="1">OAR_USU_Benz2616</strain>
    </source>
</reference>
<protein>
    <submittedName>
        <fullName evidence="1">Uncharacterized protein</fullName>
    </submittedName>
</protein>
<evidence type="ECO:0000313" key="1">
    <source>
        <dbReference type="Ensembl" id="ENSOARP00020027570.1"/>
    </source>
</evidence>
<sequence>MTTRIAAFLKNVWAKEAVLAASFSLGGLAVILPALSPYTECSLTINQATPYNYPGRGPLLYVKWYDYFGKQLQFLIKLDV</sequence>
<reference evidence="1" key="3">
    <citation type="submission" date="2025-09" db="UniProtKB">
        <authorList>
            <consortium name="Ensembl"/>
        </authorList>
    </citation>
    <scope>IDENTIFICATION</scope>
</reference>
<accession>A0AC11CCW3</accession>
<reference evidence="1" key="2">
    <citation type="submission" date="2025-08" db="UniProtKB">
        <authorList>
            <consortium name="Ensembl"/>
        </authorList>
    </citation>
    <scope>IDENTIFICATION</scope>
</reference>
<name>A0AC11CCW3_SHEEP</name>
<dbReference type="Ensembl" id="ENSOART00020033359.2">
    <property type="protein sequence ID" value="ENSOARP00020027570.1"/>
    <property type="gene ID" value="ENSOARG00020021573.2"/>
</dbReference>
<organism evidence="1">
    <name type="scientific">Ovis aries</name>
    <name type="common">Sheep</name>
    <dbReference type="NCBI Taxonomy" id="9940"/>
    <lineage>
        <taxon>Eukaryota</taxon>
        <taxon>Metazoa</taxon>
        <taxon>Chordata</taxon>
        <taxon>Craniata</taxon>
        <taxon>Vertebrata</taxon>
        <taxon>Euteleostomi</taxon>
        <taxon>Mammalia</taxon>
        <taxon>Eutheria</taxon>
        <taxon>Laurasiatheria</taxon>
        <taxon>Artiodactyla</taxon>
        <taxon>Ruminantia</taxon>
        <taxon>Pecora</taxon>
        <taxon>Bovidae</taxon>
        <taxon>Caprinae</taxon>
        <taxon>Ovis</taxon>
    </lineage>
</organism>